<sequence>MLKVNFVASLDGATHIDGLSAGLSGEADKRLFRQLRRECDALLVGAGTFRAENYRPLTLDAPRRAWRVEHGLAEYPRLVVVSRNLALDPSHPALAAAPVRAAVLTTDDIAASAELSKVVDVIRGPSLAAGLAQLKSLGLNQILCEGGPQLFAALAKEDLIDELRLSLAPLLAGPGAGRITAGLPHEVRRMRLADWTVSDDGTLFLTYQRA</sequence>
<dbReference type="Proteomes" id="UP000612899">
    <property type="component" value="Unassembled WGS sequence"/>
</dbReference>
<comment type="pathway">
    <text evidence="1">Cofactor biosynthesis; riboflavin biosynthesis.</text>
</comment>
<feature type="domain" description="Bacterial bifunctional deaminase-reductase C-terminal" evidence="4">
    <location>
        <begin position="3"/>
        <end position="203"/>
    </location>
</feature>
<dbReference type="AlphaFoldDB" id="A0A8J3Q7W6"/>
<keyword evidence="3" id="KW-0560">Oxidoreductase</keyword>
<evidence type="ECO:0000256" key="3">
    <source>
        <dbReference type="ARBA" id="ARBA00023002"/>
    </source>
</evidence>
<dbReference type="SUPFAM" id="SSF53597">
    <property type="entry name" value="Dihydrofolate reductase-like"/>
    <property type="match status" value="1"/>
</dbReference>
<organism evidence="5 6">
    <name type="scientific">Rhizocola hellebori</name>
    <dbReference type="NCBI Taxonomy" id="1392758"/>
    <lineage>
        <taxon>Bacteria</taxon>
        <taxon>Bacillati</taxon>
        <taxon>Actinomycetota</taxon>
        <taxon>Actinomycetes</taxon>
        <taxon>Micromonosporales</taxon>
        <taxon>Micromonosporaceae</taxon>
        <taxon>Rhizocola</taxon>
    </lineage>
</organism>
<reference evidence="5" key="1">
    <citation type="submission" date="2021-01" db="EMBL/GenBank/DDBJ databases">
        <title>Whole genome shotgun sequence of Rhizocola hellebori NBRC 109834.</title>
        <authorList>
            <person name="Komaki H."/>
            <person name="Tamura T."/>
        </authorList>
    </citation>
    <scope>NUCLEOTIDE SEQUENCE</scope>
    <source>
        <strain evidence="5">NBRC 109834</strain>
    </source>
</reference>
<dbReference type="EMBL" id="BONY01000014">
    <property type="protein sequence ID" value="GIH04700.1"/>
    <property type="molecule type" value="Genomic_DNA"/>
</dbReference>
<dbReference type="InterPro" id="IPR024072">
    <property type="entry name" value="DHFR-like_dom_sf"/>
</dbReference>
<keyword evidence="2" id="KW-0521">NADP</keyword>
<dbReference type="InterPro" id="IPR050765">
    <property type="entry name" value="Riboflavin_Biosynth_HTPR"/>
</dbReference>
<proteinExistence type="predicted"/>
<comment type="caution">
    <text evidence="5">The sequence shown here is derived from an EMBL/GenBank/DDBJ whole genome shotgun (WGS) entry which is preliminary data.</text>
</comment>
<evidence type="ECO:0000259" key="4">
    <source>
        <dbReference type="Pfam" id="PF01872"/>
    </source>
</evidence>
<keyword evidence="6" id="KW-1185">Reference proteome</keyword>
<dbReference type="PANTHER" id="PTHR38011:SF7">
    <property type="entry name" value="2,5-DIAMINO-6-RIBOSYLAMINO-4(3H)-PYRIMIDINONE 5'-PHOSPHATE REDUCTASE"/>
    <property type="match status" value="1"/>
</dbReference>
<evidence type="ECO:0000313" key="6">
    <source>
        <dbReference type="Proteomes" id="UP000612899"/>
    </source>
</evidence>
<dbReference type="Pfam" id="PF01872">
    <property type="entry name" value="RibD_C"/>
    <property type="match status" value="1"/>
</dbReference>
<dbReference type="GO" id="GO:0009231">
    <property type="term" value="P:riboflavin biosynthetic process"/>
    <property type="evidence" value="ECO:0007669"/>
    <property type="project" value="InterPro"/>
</dbReference>
<dbReference type="GO" id="GO:0008703">
    <property type="term" value="F:5-amino-6-(5-phosphoribosylamino)uracil reductase activity"/>
    <property type="evidence" value="ECO:0007669"/>
    <property type="project" value="InterPro"/>
</dbReference>
<dbReference type="Gene3D" id="3.40.430.10">
    <property type="entry name" value="Dihydrofolate Reductase, subunit A"/>
    <property type="match status" value="1"/>
</dbReference>
<evidence type="ECO:0000313" key="5">
    <source>
        <dbReference type="EMBL" id="GIH04700.1"/>
    </source>
</evidence>
<protein>
    <recommendedName>
        <fullName evidence="4">Bacterial bifunctional deaminase-reductase C-terminal domain-containing protein</fullName>
    </recommendedName>
</protein>
<name>A0A8J3Q7W6_9ACTN</name>
<dbReference type="InterPro" id="IPR002734">
    <property type="entry name" value="RibDG_C"/>
</dbReference>
<evidence type="ECO:0000256" key="1">
    <source>
        <dbReference type="ARBA" id="ARBA00005104"/>
    </source>
</evidence>
<dbReference type="PANTHER" id="PTHR38011">
    <property type="entry name" value="DIHYDROFOLATE REDUCTASE FAMILY PROTEIN (AFU_ORTHOLOGUE AFUA_8G06820)"/>
    <property type="match status" value="1"/>
</dbReference>
<evidence type="ECO:0000256" key="2">
    <source>
        <dbReference type="ARBA" id="ARBA00022857"/>
    </source>
</evidence>
<accession>A0A8J3Q7W6</accession>
<gene>
    <name evidence="5" type="ORF">Rhe02_27670</name>
</gene>